<evidence type="ECO:0000313" key="3">
    <source>
        <dbReference type="Proteomes" id="UP000434342"/>
    </source>
</evidence>
<name>A0A6N7X881_9ACTN</name>
<dbReference type="GO" id="GO:0008168">
    <property type="term" value="F:methyltransferase activity"/>
    <property type="evidence" value="ECO:0007669"/>
    <property type="project" value="UniProtKB-KW"/>
</dbReference>
<protein>
    <submittedName>
        <fullName evidence="2">SAM-dependent methyltransferase</fullName>
    </submittedName>
</protein>
<comment type="caution">
    <text evidence="2">The sequence shown here is derived from an EMBL/GenBank/DDBJ whole genome shotgun (WGS) entry which is preliminary data.</text>
</comment>
<dbReference type="Proteomes" id="UP000434342">
    <property type="component" value="Unassembled WGS sequence"/>
</dbReference>
<gene>
    <name evidence="2" type="ORF">FYJ69_06105</name>
</gene>
<sequence length="248" mass="26738">MRAALKTDECLICHAPLVYFEKPRTMECQICHRDFQTNACCVNGHFVCDECHTRGMDAIVGVCLSNTSRDPLEVLEELMSQPFCHMHGPEHHTIVGAALLTAYRNAGGNVDLSDALDTMLLRGRQVPGGICGMWGSCGAAISAGIFVSIVTKSTPLESEAFGLANTMTSRALAKIGAVGGPRCCKRDSYLAILEAVQFTKEHLGVSMGETYPTCTRIAKNRQCIGNRCPFTPANVARRDAAQAVSPTK</sequence>
<keyword evidence="2" id="KW-0489">Methyltransferase</keyword>
<accession>A0A6N7X881</accession>
<feature type="domain" description="DUF5714" evidence="1">
    <location>
        <begin position="59"/>
        <end position="230"/>
    </location>
</feature>
<dbReference type="InterPro" id="IPR043768">
    <property type="entry name" value="DUF5714"/>
</dbReference>
<dbReference type="Pfam" id="PF18978">
    <property type="entry name" value="DUF5714"/>
    <property type="match status" value="1"/>
</dbReference>
<keyword evidence="2" id="KW-0808">Transferase</keyword>
<evidence type="ECO:0000313" key="2">
    <source>
        <dbReference type="EMBL" id="MST60482.1"/>
    </source>
</evidence>
<dbReference type="EMBL" id="VUND01000002">
    <property type="protein sequence ID" value="MST60482.1"/>
    <property type="molecule type" value="Genomic_DNA"/>
</dbReference>
<evidence type="ECO:0000259" key="1">
    <source>
        <dbReference type="Pfam" id="PF18978"/>
    </source>
</evidence>
<dbReference type="GO" id="GO:0032259">
    <property type="term" value="P:methylation"/>
    <property type="evidence" value="ECO:0007669"/>
    <property type="project" value="UniProtKB-KW"/>
</dbReference>
<reference evidence="2 3" key="1">
    <citation type="submission" date="2019-08" db="EMBL/GenBank/DDBJ databases">
        <title>In-depth cultivation of the pig gut microbiome towards novel bacterial diversity and tailored functional studies.</title>
        <authorList>
            <person name="Wylensek D."/>
            <person name="Hitch T.C.A."/>
            <person name="Clavel T."/>
        </authorList>
    </citation>
    <scope>NUCLEOTIDE SEQUENCE [LARGE SCALE GENOMIC DNA]</scope>
    <source>
        <strain evidence="2 3">WB01_CNA04</strain>
    </source>
</reference>
<dbReference type="AlphaFoldDB" id="A0A6N7X881"/>
<organism evidence="2 3">
    <name type="scientific">Parafannyhessea umbonata</name>
    <dbReference type="NCBI Taxonomy" id="604330"/>
    <lineage>
        <taxon>Bacteria</taxon>
        <taxon>Bacillati</taxon>
        <taxon>Actinomycetota</taxon>
        <taxon>Coriobacteriia</taxon>
        <taxon>Coriobacteriales</taxon>
        <taxon>Atopobiaceae</taxon>
        <taxon>Parafannyhessea</taxon>
    </lineage>
</organism>
<proteinExistence type="predicted"/>